<reference evidence="3" key="1">
    <citation type="submission" date="2022-04" db="EMBL/GenBank/DDBJ databases">
        <title>Flavobacterium pygoscelis sp. nov. isolated from Chinstrap chick (Pygoscelis antarcticus).</title>
        <authorList>
            <person name="Irgang R."/>
            <person name="Poblete-Morales M."/>
            <person name="Avendano-Herrera R."/>
        </authorList>
    </citation>
    <scope>NUCLEOTIDE SEQUENCE</scope>
    <source>
        <strain evidence="3">I-SCBP12n</strain>
    </source>
</reference>
<dbReference type="InterPro" id="IPR013783">
    <property type="entry name" value="Ig-like_fold"/>
</dbReference>
<evidence type="ECO:0000259" key="2">
    <source>
        <dbReference type="Pfam" id="PF19081"/>
    </source>
</evidence>
<dbReference type="Pfam" id="PF18676">
    <property type="entry name" value="MBG_2"/>
    <property type="match status" value="3"/>
</dbReference>
<name>A0A9X1XT70_9FLAO</name>
<dbReference type="Pfam" id="PF19081">
    <property type="entry name" value="Ig_7"/>
    <property type="match status" value="4"/>
</dbReference>
<protein>
    <recommendedName>
        <fullName evidence="5">Ig-like domain-containing protein</fullName>
    </recommendedName>
</protein>
<dbReference type="InterPro" id="IPR041286">
    <property type="entry name" value="MBG_2"/>
</dbReference>
<comment type="caution">
    <text evidence="3">The sequence shown here is derived from an EMBL/GenBank/DDBJ whole genome shotgun (WGS) entry which is preliminary data.</text>
</comment>
<feature type="domain" description="MBG" evidence="1">
    <location>
        <begin position="1377"/>
        <end position="1446"/>
    </location>
</feature>
<sequence length="1569" mass="157541">MDGGVGYSATFPAGDLAENLQINSDCFPILETKVKSLTPSVCNSVNNEVSYEIQIKNIGSGNAAKVFLDFAFPTGIDFLSATAVYSIEATGPAGLLSYTNTANKPLIGDFNIAKDGIVTITLKGKITSSATTGVNNANAQAIYLDPTRTTANPNRQITAFTDSFGSYPNKYQGGSQANVSGINFKGSTTSIDDVNILALPGAPTVTATQPDCTTSTGTIKVTAPLNGSGITYTLTGLAPVATAVSNSTGQFSGLVAGTYQVTTTNANSCTSLPTSTITINSVFGAPVTKSVSICVGGSGSLIASGCSDNSKIEWFTTATGGSSIFTGATFNPIGVLGSGLPNANVAGTATFYASCNNSPCRAATNFVINPIPTINGVTPGTICGAGSVTLSATASSGTISWYDVATGGTPIATGATYTTPSLSVTKIYYVEVSDNNCTSTRTSVTATVTAIPTIASTTGAERCGPGILTLKATASAGKVNWYANALGGTSLYEGTDYITPNLSATTTYYVDATNNSCTSNSRLAVAATVNTVSTLTLTTGSQNQTICTGAAITNTVYTFAGSATNAVVTNLPSGLTSNVDTTNKTVTISGTPTVAGTYIITTNGHVGSCTAATLSGKIDFTTINTVGVASSTPTLCINSALTAITHTTTGASGIGTVTGLPAGVTANWSSNKITISGTPTASGTFNYSIPLSGGCGSVNATGKIIVNTAPVTPVVSTTAATCSAAGSMTLTNYDAANTYVFSPAGPTVSTAGVITGGAIGTAYTVKATNASGCISAASNSFTVISLTQLATPVNPVVSTTAATCSAAGSMTLTNYNAANTYDFSPAGPTVSAAGVITGGMIGTAYTVKATNASGCISAASNSFTVISLIQLATPVTPVVSTTAATCSAAGSMTLTNYDAANTYVFSPAGPTVSTAGVITGGAIGTAYTVKATNASGCISAASNSFTVISLTQLATPVNPVVSTTAATCSAAGSMTLTNYNAANTYDFSPAGPTVSAAGVITGGMIGTAYTVKATNASGCISAASNSFTVISLIQLATPVTPVVSTTAATCSAAGSMTLTNYDAANTYVFSPAGPTVSTAGVITGGMIGTAYTVKATNASGCISAASNSFTVISLTRLATPVTPVANNQTVCDDGTTNQTLTAIASGGTITWYTASTGGTIVTSPTLTGVGTKTYYAESSNGTCSSTTRQAVMLTINATPLTPTTKNIEYCQDDIAQALTATANDPSNTLYFYESQTSSPQISLIPSTNVSGVFTYYVSEKSNSCFSPLKALVVTINPKITITSQPINKTIIYGEDTSFAVVANNVTSYQWQVNTGSGYTNISNNSTYSNATTSTLTITKPTVLMSSYNYRVVLTNNCNTVSTTDALLTVTPKAINVSVVADNKTKVYGDANPALTAVVTGTVNGDVIDYTLSTTATTTSAVGSYPIAVTLGSNPNYTVSTTDALLTVTPKAINVSVVTDNKTKVYGDANPVLTAVVTGTVNGDVIDYTLSTTATTTSAVGSYPIAVALGSNPNYTVSTTDALLTVTPKAINVSVVADNKTKVYGDANPVLTAVVTGTVNGDVIDYTLST</sequence>
<feature type="domain" description="Ig-like" evidence="2">
    <location>
        <begin position="285"/>
        <end position="366"/>
    </location>
</feature>
<dbReference type="Gene3D" id="2.60.40.10">
    <property type="entry name" value="Immunoglobulins"/>
    <property type="match status" value="2"/>
</dbReference>
<dbReference type="Gene3D" id="3.30.160.710">
    <property type="match status" value="3"/>
</dbReference>
<organism evidence="3 4">
    <name type="scientific">Flavobacterium pygoscelis</name>
    <dbReference type="NCBI Taxonomy" id="2893176"/>
    <lineage>
        <taxon>Bacteria</taxon>
        <taxon>Pseudomonadati</taxon>
        <taxon>Bacteroidota</taxon>
        <taxon>Flavobacteriia</taxon>
        <taxon>Flavobacteriales</taxon>
        <taxon>Flavobacteriaceae</taxon>
        <taxon>Flavobacterium</taxon>
    </lineage>
</organism>
<feature type="non-terminal residue" evidence="3">
    <location>
        <position position="1569"/>
    </location>
</feature>
<dbReference type="Proteomes" id="UP001139260">
    <property type="component" value="Unassembled WGS sequence"/>
</dbReference>
<gene>
    <name evidence="3" type="ORF">MW871_14215</name>
</gene>
<dbReference type="EMBL" id="JALNUB010000011">
    <property type="protein sequence ID" value="MCK8143045.1"/>
    <property type="molecule type" value="Genomic_DNA"/>
</dbReference>
<feature type="domain" description="MBG" evidence="1">
    <location>
        <begin position="1455"/>
        <end position="1524"/>
    </location>
</feature>
<accession>A0A9X1XT70</accession>
<feature type="domain" description="Ig-like" evidence="2">
    <location>
        <begin position="372"/>
        <end position="449"/>
    </location>
</feature>
<evidence type="ECO:0000313" key="4">
    <source>
        <dbReference type="Proteomes" id="UP001139260"/>
    </source>
</evidence>
<dbReference type="InterPro" id="IPR044023">
    <property type="entry name" value="Ig_7"/>
</dbReference>
<evidence type="ECO:0000259" key="1">
    <source>
        <dbReference type="Pfam" id="PF18676"/>
    </source>
</evidence>
<keyword evidence="4" id="KW-1185">Reference proteome</keyword>
<proteinExistence type="predicted"/>
<evidence type="ECO:0000313" key="3">
    <source>
        <dbReference type="EMBL" id="MCK8143045.1"/>
    </source>
</evidence>
<feature type="domain" description="Ig-like" evidence="2">
    <location>
        <begin position="452"/>
        <end position="530"/>
    </location>
</feature>
<feature type="domain" description="MBG" evidence="1">
    <location>
        <begin position="1533"/>
        <end position="1568"/>
    </location>
</feature>
<feature type="domain" description="Ig-like" evidence="2">
    <location>
        <begin position="1120"/>
        <end position="1196"/>
    </location>
</feature>
<evidence type="ECO:0008006" key="5">
    <source>
        <dbReference type="Google" id="ProtNLM"/>
    </source>
</evidence>